<name>A0A4Q1D0V9_9BACT</name>
<gene>
    <name evidence="7" type="ORF">ESB13_23395</name>
</gene>
<dbReference type="CDD" id="cd02966">
    <property type="entry name" value="TlpA_like_family"/>
    <property type="match status" value="1"/>
</dbReference>
<dbReference type="PROSITE" id="PS00194">
    <property type="entry name" value="THIOREDOXIN_1"/>
    <property type="match status" value="1"/>
</dbReference>
<dbReference type="Pfam" id="PF08534">
    <property type="entry name" value="Redoxin"/>
    <property type="match status" value="1"/>
</dbReference>
<dbReference type="SUPFAM" id="SSF52833">
    <property type="entry name" value="Thioredoxin-like"/>
    <property type="match status" value="1"/>
</dbReference>
<dbReference type="AlphaFoldDB" id="A0A4Q1D0V9"/>
<comment type="subcellular location">
    <subcellularLocation>
        <location evidence="1">Cell envelope</location>
    </subcellularLocation>
</comment>
<dbReference type="Proteomes" id="UP000290545">
    <property type="component" value="Unassembled WGS sequence"/>
</dbReference>
<dbReference type="EMBL" id="SDHZ01000006">
    <property type="protein sequence ID" value="RXK80582.1"/>
    <property type="molecule type" value="Genomic_DNA"/>
</dbReference>
<dbReference type="PANTHER" id="PTHR42852:SF6">
    <property type="entry name" value="THIOL:DISULFIDE INTERCHANGE PROTEIN DSBE"/>
    <property type="match status" value="1"/>
</dbReference>
<dbReference type="OrthoDB" id="9815205at2"/>
<keyword evidence="4" id="KW-0676">Redox-active center</keyword>
<keyword evidence="2" id="KW-0201">Cytochrome c-type biogenesis</keyword>
<keyword evidence="3" id="KW-1015">Disulfide bond</keyword>
<proteinExistence type="predicted"/>
<dbReference type="InterPro" id="IPR036249">
    <property type="entry name" value="Thioredoxin-like_sf"/>
</dbReference>
<dbReference type="GO" id="GO:0017004">
    <property type="term" value="P:cytochrome complex assembly"/>
    <property type="evidence" value="ECO:0007669"/>
    <property type="project" value="UniProtKB-KW"/>
</dbReference>
<dbReference type="InterPro" id="IPR013740">
    <property type="entry name" value="Redoxin"/>
</dbReference>
<protein>
    <submittedName>
        <fullName evidence="7">TlpA family protein disulfide reductase</fullName>
    </submittedName>
</protein>
<evidence type="ECO:0000256" key="2">
    <source>
        <dbReference type="ARBA" id="ARBA00022748"/>
    </source>
</evidence>
<accession>A0A4Q1D0V9</accession>
<evidence type="ECO:0000313" key="7">
    <source>
        <dbReference type="EMBL" id="RXK80582.1"/>
    </source>
</evidence>
<dbReference type="GO" id="GO:0016491">
    <property type="term" value="F:oxidoreductase activity"/>
    <property type="evidence" value="ECO:0007669"/>
    <property type="project" value="InterPro"/>
</dbReference>
<evidence type="ECO:0000313" key="8">
    <source>
        <dbReference type="Proteomes" id="UP000290545"/>
    </source>
</evidence>
<feature type="chain" id="PRO_5020962298" evidence="5">
    <location>
        <begin position="22"/>
        <end position="158"/>
    </location>
</feature>
<dbReference type="RefSeq" id="WP_129006485.1">
    <property type="nucleotide sequence ID" value="NZ_SDHZ01000006.1"/>
</dbReference>
<dbReference type="Gene3D" id="3.40.30.10">
    <property type="entry name" value="Glutaredoxin"/>
    <property type="match status" value="1"/>
</dbReference>
<reference evidence="7 8" key="1">
    <citation type="submission" date="2019-01" db="EMBL/GenBank/DDBJ databases">
        <title>Filimonas sp. strain TTM-71.</title>
        <authorList>
            <person name="Chen W.-M."/>
        </authorList>
    </citation>
    <scope>NUCLEOTIDE SEQUENCE [LARGE SCALE GENOMIC DNA]</scope>
    <source>
        <strain evidence="7 8">TTM-71</strain>
    </source>
</reference>
<dbReference type="InterPro" id="IPR017937">
    <property type="entry name" value="Thioredoxin_CS"/>
</dbReference>
<evidence type="ECO:0000256" key="1">
    <source>
        <dbReference type="ARBA" id="ARBA00004196"/>
    </source>
</evidence>
<keyword evidence="8" id="KW-1185">Reference proteome</keyword>
<feature type="domain" description="Thioredoxin" evidence="6">
    <location>
        <begin position="23"/>
        <end position="158"/>
    </location>
</feature>
<dbReference type="PANTHER" id="PTHR42852">
    <property type="entry name" value="THIOL:DISULFIDE INTERCHANGE PROTEIN DSBE"/>
    <property type="match status" value="1"/>
</dbReference>
<evidence type="ECO:0000256" key="3">
    <source>
        <dbReference type="ARBA" id="ARBA00023157"/>
    </source>
</evidence>
<sequence length="158" mass="17330">MKWKLFVSVLLAVNITVSAWAQPPVGSKAPEIELPGANGTTVKLSSLKGKVVLIDFWASWCGPCRQSMPALKNVYKKYKAKGLEIYGISLDQNKAAWSKALREDGTPWLHVIDTEGGTARKWGIQYIPTSFLLDKDGKLIAINAEAAQLKAYLDKLLG</sequence>
<dbReference type="InterPro" id="IPR013766">
    <property type="entry name" value="Thioredoxin_domain"/>
</dbReference>
<dbReference type="GO" id="GO:0030313">
    <property type="term" value="C:cell envelope"/>
    <property type="evidence" value="ECO:0007669"/>
    <property type="project" value="UniProtKB-SubCell"/>
</dbReference>
<dbReference type="PROSITE" id="PS51352">
    <property type="entry name" value="THIOREDOXIN_2"/>
    <property type="match status" value="1"/>
</dbReference>
<keyword evidence="5" id="KW-0732">Signal</keyword>
<dbReference type="InterPro" id="IPR050553">
    <property type="entry name" value="Thioredoxin_ResA/DsbE_sf"/>
</dbReference>
<comment type="caution">
    <text evidence="7">The sequence shown here is derived from an EMBL/GenBank/DDBJ whole genome shotgun (WGS) entry which is preliminary data.</text>
</comment>
<evidence type="ECO:0000256" key="4">
    <source>
        <dbReference type="ARBA" id="ARBA00023284"/>
    </source>
</evidence>
<evidence type="ECO:0000259" key="6">
    <source>
        <dbReference type="PROSITE" id="PS51352"/>
    </source>
</evidence>
<feature type="signal peptide" evidence="5">
    <location>
        <begin position="1"/>
        <end position="21"/>
    </location>
</feature>
<organism evidence="7 8">
    <name type="scientific">Filimonas effusa</name>
    <dbReference type="NCBI Taxonomy" id="2508721"/>
    <lineage>
        <taxon>Bacteria</taxon>
        <taxon>Pseudomonadati</taxon>
        <taxon>Bacteroidota</taxon>
        <taxon>Chitinophagia</taxon>
        <taxon>Chitinophagales</taxon>
        <taxon>Chitinophagaceae</taxon>
        <taxon>Filimonas</taxon>
    </lineage>
</organism>
<evidence type="ECO:0000256" key="5">
    <source>
        <dbReference type="SAM" id="SignalP"/>
    </source>
</evidence>